<evidence type="ECO:0000313" key="2">
    <source>
        <dbReference type="EMBL" id="KAK9062349.1"/>
    </source>
</evidence>
<gene>
    <name evidence="2" type="ORF">SSX86_019535</name>
</gene>
<accession>A0AAP0D001</accession>
<feature type="region of interest" description="Disordered" evidence="1">
    <location>
        <begin position="1"/>
        <end position="45"/>
    </location>
</feature>
<organism evidence="2 3">
    <name type="scientific">Deinandra increscens subsp. villosa</name>
    <dbReference type="NCBI Taxonomy" id="3103831"/>
    <lineage>
        <taxon>Eukaryota</taxon>
        <taxon>Viridiplantae</taxon>
        <taxon>Streptophyta</taxon>
        <taxon>Embryophyta</taxon>
        <taxon>Tracheophyta</taxon>
        <taxon>Spermatophyta</taxon>
        <taxon>Magnoliopsida</taxon>
        <taxon>eudicotyledons</taxon>
        <taxon>Gunneridae</taxon>
        <taxon>Pentapetalae</taxon>
        <taxon>asterids</taxon>
        <taxon>campanulids</taxon>
        <taxon>Asterales</taxon>
        <taxon>Asteraceae</taxon>
        <taxon>Asteroideae</taxon>
        <taxon>Heliantheae alliance</taxon>
        <taxon>Madieae</taxon>
        <taxon>Madiinae</taxon>
        <taxon>Deinandra</taxon>
    </lineage>
</organism>
<proteinExistence type="predicted"/>
<evidence type="ECO:0000256" key="1">
    <source>
        <dbReference type="SAM" id="MobiDB-lite"/>
    </source>
</evidence>
<keyword evidence="3" id="KW-1185">Reference proteome</keyword>
<dbReference type="AlphaFoldDB" id="A0AAP0D001"/>
<protein>
    <submittedName>
        <fullName evidence="2">Uncharacterized protein</fullName>
    </submittedName>
</protein>
<dbReference type="Proteomes" id="UP001408789">
    <property type="component" value="Unassembled WGS sequence"/>
</dbReference>
<name>A0AAP0D001_9ASTR</name>
<feature type="region of interest" description="Disordered" evidence="1">
    <location>
        <begin position="118"/>
        <end position="174"/>
    </location>
</feature>
<evidence type="ECO:0000313" key="3">
    <source>
        <dbReference type="Proteomes" id="UP001408789"/>
    </source>
</evidence>
<feature type="compositionally biased region" description="Polar residues" evidence="1">
    <location>
        <begin position="22"/>
        <end position="45"/>
    </location>
</feature>
<comment type="caution">
    <text evidence="2">The sequence shown here is derived from an EMBL/GenBank/DDBJ whole genome shotgun (WGS) entry which is preliminary data.</text>
</comment>
<feature type="compositionally biased region" description="Polar residues" evidence="1">
    <location>
        <begin position="130"/>
        <end position="140"/>
    </location>
</feature>
<feature type="compositionally biased region" description="Basic and acidic residues" evidence="1">
    <location>
        <begin position="141"/>
        <end position="152"/>
    </location>
</feature>
<sequence>MDEAPPSFTSVRPANIDHDQQHSFSVTDDPNAQFDQQNHSNPSMSKIRSYLSFEAGTTAAGGTTVQPTEPYDDDGYDQALSIGAMVVCRTEDEQLTDSTSNYENNEQPPSMGFMVGDRGNSQPGGGGNFITYNAPPSQSDVARRDESYKGEGESNGGGENNLLPEGDYEEVSLTGPNFAKLYPMMYGYP</sequence>
<reference evidence="2 3" key="1">
    <citation type="submission" date="2024-04" db="EMBL/GenBank/DDBJ databases">
        <title>The reference genome of an endangered Asteraceae, Deinandra increscens subsp. villosa, native to the Central Coast of California.</title>
        <authorList>
            <person name="Guilliams M."/>
            <person name="Hasenstab-Lehman K."/>
            <person name="Meyer R."/>
            <person name="Mcevoy S."/>
        </authorList>
    </citation>
    <scope>NUCLEOTIDE SEQUENCE [LARGE SCALE GENOMIC DNA]</scope>
    <source>
        <tissue evidence="2">Leaf</tissue>
    </source>
</reference>
<dbReference type="EMBL" id="JBCNJP010000019">
    <property type="protein sequence ID" value="KAK9062349.1"/>
    <property type="molecule type" value="Genomic_DNA"/>
</dbReference>